<reference evidence="6 7" key="1">
    <citation type="submission" date="2013-09" db="EMBL/GenBank/DDBJ databases">
        <title>Whole genome shotgun sequence of Vibrio proteolyticus NBRC 13287.</title>
        <authorList>
            <person name="Isaki S."/>
            <person name="Hosoyama A."/>
            <person name="Numata M."/>
            <person name="Hashimoto M."/>
            <person name="Hosoyama Y."/>
            <person name="Tsuchikane K."/>
            <person name="Noguchi M."/>
            <person name="Hirakata S."/>
            <person name="Ichikawa N."/>
            <person name="Ohji S."/>
            <person name="Yamazoe A."/>
            <person name="Fujita N."/>
        </authorList>
    </citation>
    <scope>NUCLEOTIDE SEQUENCE [LARGE SCALE GENOMIC DNA]</scope>
    <source>
        <strain evidence="6 7">NBRC 13287</strain>
    </source>
</reference>
<evidence type="ECO:0000313" key="7">
    <source>
        <dbReference type="Proteomes" id="UP000016570"/>
    </source>
</evidence>
<dbReference type="GO" id="GO:0003677">
    <property type="term" value="F:DNA binding"/>
    <property type="evidence" value="ECO:0007669"/>
    <property type="project" value="UniProtKB-UniRule"/>
</dbReference>
<dbReference type="PROSITE" id="PS50977">
    <property type="entry name" value="HTH_TETR_2"/>
    <property type="match status" value="1"/>
</dbReference>
<evidence type="ECO:0000256" key="1">
    <source>
        <dbReference type="ARBA" id="ARBA00023015"/>
    </source>
</evidence>
<dbReference type="Gene3D" id="1.10.357.10">
    <property type="entry name" value="Tetracycline Repressor, domain 2"/>
    <property type="match status" value="1"/>
</dbReference>
<dbReference type="InterPro" id="IPR009057">
    <property type="entry name" value="Homeodomain-like_sf"/>
</dbReference>
<dbReference type="RefSeq" id="WP_021704806.1">
    <property type="nucleotide sequence ID" value="NZ_BATJ01000005.1"/>
</dbReference>
<dbReference type="SUPFAM" id="SSF46689">
    <property type="entry name" value="Homeodomain-like"/>
    <property type="match status" value="1"/>
</dbReference>
<dbReference type="PANTHER" id="PTHR47506:SF10">
    <property type="entry name" value="TRANSCRIPTIONAL REGULATORY PROTEIN"/>
    <property type="match status" value="1"/>
</dbReference>
<feature type="DNA-binding region" description="H-T-H motif" evidence="4">
    <location>
        <begin position="29"/>
        <end position="48"/>
    </location>
</feature>
<dbReference type="STRING" id="1219065.VPR01S_05_01230"/>
<dbReference type="Proteomes" id="UP000016570">
    <property type="component" value="Unassembled WGS sequence"/>
</dbReference>
<sequence>MARKSNFDRQEKLLEAMELFWQRGYANTAISDLVDTLKINRFSLYNTFGDKQSLYYEALDAYLNSVSFPSAQTLDTSDADWTELRTFLISFAKLQRRRPCGCFMQNALVEHAGQDDQVLSKGHHLFDFLLQRIECALHNGQKNAKVRDDLSSHQLACLILNQMQGMRVLGKAKRYQDLDNALECLLLLVENPNYERH</sequence>
<evidence type="ECO:0000313" key="6">
    <source>
        <dbReference type="EMBL" id="GAD66828.1"/>
    </source>
</evidence>
<name>U3BJM8_VIBPR</name>
<evidence type="ECO:0000256" key="3">
    <source>
        <dbReference type="ARBA" id="ARBA00023163"/>
    </source>
</evidence>
<dbReference type="Pfam" id="PF00440">
    <property type="entry name" value="TetR_N"/>
    <property type="match status" value="1"/>
</dbReference>
<keyword evidence="2 4" id="KW-0238">DNA-binding</keyword>
<dbReference type="Gene3D" id="1.10.10.60">
    <property type="entry name" value="Homeodomain-like"/>
    <property type="match status" value="1"/>
</dbReference>
<dbReference type="SUPFAM" id="SSF48498">
    <property type="entry name" value="Tetracyclin repressor-like, C-terminal domain"/>
    <property type="match status" value="1"/>
</dbReference>
<feature type="domain" description="HTH tetR-type" evidence="5">
    <location>
        <begin position="6"/>
        <end position="66"/>
    </location>
</feature>
<proteinExistence type="predicted"/>
<dbReference type="InterPro" id="IPR001647">
    <property type="entry name" value="HTH_TetR"/>
</dbReference>
<dbReference type="InterPro" id="IPR036271">
    <property type="entry name" value="Tet_transcr_reg_TetR-rel_C_sf"/>
</dbReference>
<keyword evidence="3" id="KW-0804">Transcription</keyword>
<protein>
    <submittedName>
        <fullName evidence="6">Putative transcriptional regulator</fullName>
    </submittedName>
</protein>
<evidence type="ECO:0000256" key="4">
    <source>
        <dbReference type="PROSITE-ProRule" id="PRU00335"/>
    </source>
</evidence>
<dbReference type="eggNOG" id="COG1309">
    <property type="taxonomic scope" value="Bacteria"/>
</dbReference>
<dbReference type="PANTHER" id="PTHR47506">
    <property type="entry name" value="TRANSCRIPTIONAL REGULATORY PROTEIN"/>
    <property type="match status" value="1"/>
</dbReference>
<organism evidence="6 7">
    <name type="scientific">Vibrio proteolyticus NBRC 13287</name>
    <dbReference type="NCBI Taxonomy" id="1219065"/>
    <lineage>
        <taxon>Bacteria</taxon>
        <taxon>Pseudomonadati</taxon>
        <taxon>Pseudomonadota</taxon>
        <taxon>Gammaproteobacteria</taxon>
        <taxon>Vibrionales</taxon>
        <taxon>Vibrionaceae</taxon>
        <taxon>Vibrio</taxon>
    </lineage>
</organism>
<comment type="caution">
    <text evidence="6">The sequence shown here is derived from an EMBL/GenBank/DDBJ whole genome shotgun (WGS) entry which is preliminary data.</text>
</comment>
<evidence type="ECO:0000256" key="2">
    <source>
        <dbReference type="ARBA" id="ARBA00023125"/>
    </source>
</evidence>
<gene>
    <name evidence="6" type="ORF">VPR01S_05_01230</name>
</gene>
<accession>U3BJM8</accession>
<keyword evidence="1" id="KW-0805">Transcription regulation</keyword>
<dbReference type="AlphaFoldDB" id="U3BJM8"/>
<keyword evidence="7" id="KW-1185">Reference proteome</keyword>
<evidence type="ECO:0000259" key="5">
    <source>
        <dbReference type="PROSITE" id="PS50977"/>
    </source>
</evidence>
<dbReference type="EMBL" id="BATJ01000005">
    <property type="protein sequence ID" value="GAD66828.1"/>
    <property type="molecule type" value="Genomic_DNA"/>
</dbReference>